<dbReference type="SUPFAM" id="SSF52047">
    <property type="entry name" value="RNI-like"/>
    <property type="match status" value="1"/>
</dbReference>
<dbReference type="EMBL" id="JAAAJA010000093">
    <property type="protein sequence ID" value="KAG0262633.1"/>
    <property type="molecule type" value="Genomic_DNA"/>
</dbReference>
<evidence type="ECO:0000259" key="2">
    <source>
        <dbReference type="Pfam" id="PF12937"/>
    </source>
</evidence>
<dbReference type="AlphaFoldDB" id="A0A9P6QCJ0"/>
<dbReference type="InterPro" id="IPR007736">
    <property type="entry name" value="Caleosin-related"/>
</dbReference>
<dbReference type="CDD" id="cd09917">
    <property type="entry name" value="F-box_SF"/>
    <property type="match status" value="1"/>
</dbReference>
<proteinExistence type="inferred from homology"/>
<dbReference type="GO" id="GO:0004497">
    <property type="term" value="F:monooxygenase activity"/>
    <property type="evidence" value="ECO:0007669"/>
    <property type="project" value="TreeGrafter"/>
</dbReference>
<dbReference type="InterPro" id="IPR032675">
    <property type="entry name" value="LRR_dom_sf"/>
</dbReference>
<feature type="domain" description="F-box" evidence="2">
    <location>
        <begin position="28"/>
        <end position="58"/>
    </location>
</feature>
<evidence type="ECO:0000256" key="1">
    <source>
        <dbReference type="ARBA" id="ARBA00006765"/>
    </source>
</evidence>
<dbReference type="Gene3D" id="3.80.10.10">
    <property type="entry name" value="Ribonuclease Inhibitor"/>
    <property type="match status" value="1"/>
</dbReference>
<organism evidence="3 4">
    <name type="scientific">Mortierella polycephala</name>
    <dbReference type="NCBI Taxonomy" id="41804"/>
    <lineage>
        <taxon>Eukaryota</taxon>
        <taxon>Fungi</taxon>
        <taxon>Fungi incertae sedis</taxon>
        <taxon>Mucoromycota</taxon>
        <taxon>Mortierellomycotina</taxon>
        <taxon>Mortierellomycetes</taxon>
        <taxon>Mortierellales</taxon>
        <taxon>Mortierellaceae</taxon>
        <taxon>Mortierella</taxon>
    </lineage>
</organism>
<dbReference type="Pfam" id="PF05042">
    <property type="entry name" value="Caleosin"/>
    <property type="match status" value="1"/>
</dbReference>
<dbReference type="InterPro" id="IPR036047">
    <property type="entry name" value="F-box-like_dom_sf"/>
</dbReference>
<comment type="similarity">
    <text evidence="1">Belongs to the caleosin family.</text>
</comment>
<dbReference type="GO" id="GO:0005509">
    <property type="term" value="F:calcium ion binding"/>
    <property type="evidence" value="ECO:0007669"/>
    <property type="project" value="TreeGrafter"/>
</dbReference>
<dbReference type="SUPFAM" id="SSF81383">
    <property type="entry name" value="F-box domain"/>
    <property type="match status" value="1"/>
</dbReference>
<dbReference type="InterPro" id="IPR001810">
    <property type="entry name" value="F-box_dom"/>
</dbReference>
<dbReference type="Proteomes" id="UP000726737">
    <property type="component" value="Unassembled WGS sequence"/>
</dbReference>
<reference evidence="3" key="1">
    <citation type="journal article" date="2020" name="Fungal Divers.">
        <title>Resolving the Mortierellaceae phylogeny through synthesis of multi-gene phylogenetics and phylogenomics.</title>
        <authorList>
            <person name="Vandepol N."/>
            <person name="Liber J."/>
            <person name="Desiro A."/>
            <person name="Na H."/>
            <person name="Kennedy M."/>
            <person name="Barry K."/>
            <person name="Grigoriev I.V."/>
            <person name="Miller A.N."/>
            <person name="O'Donnell K."/>
            <person name="Stajich J.E."/>
            <person name="Bonito G."/>
        </authorList>
    </citation>
    <scope>NUCLEOTIDE SEQUENCE</scope>
    <source>
        <strain evidence="3">KOD948</strain>
    </source>
</reference>
<comment type="caution">
    <text evidence="3">The sequence shown here is derived from an EMBL/GenBank/DDBJ whole genome shotgun (WGS) entry which is preliminary data.</text>
</comment>
<name>A0A9P6QCJ0_9FUNG</name>
<protein>
    <recommendedName>
        <fullName evidence="2">F-box domain-containing protein</fullName>
    </recommendedName>
</protein>
<dbReference type="Gene3D" id="1.20.1280.50">
    <property type="match status" value="1"/>
</dbReference>
<evidence type="ECO:0000313" key="3">
    <source>
        <dbReference type="EMBL" id="KAG0262633.1"/>
    </source>
</evidence>
<gene>
    <name evidence="3" type="ORF">BG011_009940</name>
</gene>
<dbReference type="PANTHER" id="PTHR31495">
    <property type="entry name" value="PEROXYGENASE 3-RELATED"/>
    <property type="match status" value="1"/>
</dbReference>
<dbReference type="PANTHER" id="PTHR31495:SF0">
    <property type="entry name" value="BINDING PROTEIN CALEOSIN, PUTATIVE (AFU_ORTHOLOGUE AFUA_5G13750)-RELATED"/>
    <property type="match status" value="1"/>
</dbReference>
<evidence type="ECO:0000313" key="4">
    <source>
        <dbReference type="Proteomes" id="UP000726737"/>
    </source>
</evidence>
<dbReference type="Pfam" id="PF12937">
    <property type="entry name" value="F-box-like"/>
    <property type="match status" value="1"/>
</dbReference>
<keyword evidence="4" id="KW-1185">Reference proteome</keyword>
<dbReference type="OrthoDB" id="640742at2759"/>
<sequence>MTTMTLLKQHLKKTKASLPEALSPMDIPEILGLIFSFLSQYTLRRCVALVCHQWRAIAQPLVHGTVIWSLDKNSSFYPRKQALEGLQQAGVLRIVDDPPMKGWYTHSPIKLLADNWSVLIERLDTVAKTQRGLWIHDLRLTYHLDFDTALYPLLTLVGPKLTCLELHNMRDTKTPVETVLDLCPRLRRLHLHYNHHYTTYTWSKEQRQEWQARQRQTLSTRSSRRRLYSLTLDGDAIEKTVLLCLLQDLPELQELQLIGLRHLSKQYSDLPAHSPPKNDILVSFYNSDVFGQIAALCPRLTSIKFATVDHQWNQCIALEQWENVLAPFPMVSHYGFEARDLTTLNFRCIQTYARNTLTSLAISETWLRDRVGEPLHKYLCQSPHLLHLRAPSVNMSDAWFNPEVFRDNIVDGDQPMVRKFWACRNLQTLHLKFDWERTKRHVYSCPGNRLLIFGYIVRVCPRLRDLRISCEHIDLYLASGFCLLSRLQDLQRLTIVTRYVRDLRLMDIEWIINTPKTSVQGMKGLWAMRQVRKYESAPERRHAKHPQQDYIFDGVDFIHAGTVRDVEDALRECYRHSSPKNPWICWQNLEYFEVSSIPKEPVTTERKPFQQSPTAKNRFPFAGTARANIAATPDHPDGTVKDNWASKHEDETVLQQHVQFFDKDQDGIIWPLDTYLSFHALGFNFFLSLFATFVIHCGLSYPTCPSWVPDPFFRIWVCRIHKDKHGSDSGTYDTEGRFVPQHFEDIFSKYAPEGQDGLKWSDIFQLLKGQRVIMDPIGWFSALLEWSFTYLLLWPEDGVMHKNDIRRVYDGSIFYELAEKQRLNNAAAAKKDH</sequence>
<accession>A0A9P6QCJ0</accession>